<dbReference type="InterPro" id="IPR038731">
    <property type="entry name" value="RgtA/B/C-like"/>
</dbReference>
<dbReference type="Pfam" id="PF13231">
    <property type="entry name" value="PMT_2"/>
    <property type="match status" value="1"/>
</dbReference>
<evidence type="ECO:0000259" key="9">
    <source>
        <dbReference type="Pfam" id="PF13231"/>
    </source>
</evidence>
<dbReference type="PANTHER" id="PTHR33908">
    <property type="entry name" value="MANNOSYLTRANSFERASE YKCB-RELATED"/>
    <property type="match status" value="1"/>
</dbReference>
<keyword evidence="7 8" id="KW-0472">Membrane</keyword>
<dbReference type="InterPro" id="IPR050297">
    <property type="entry name" value="LipidA_mod_glycosyltrf_83"/>
</dbReference>
<keyword evidence="6 8" id="KW-1133">Transmembrane helix</keyword>
<evidence type="ECO:0000256" key="4">
    <source>
        <dbReference type="ARBA" id="ARBA00022679"/>
    </source>
</evidence>
<feature type="domain" description="Glycosyltransferase RgtA/B/C/D-like" evidence="9">
    <location>
        <begin position="60"/>
        <end position="240"/>
    </location>
</feature>
<evidence type="ECO:0000256" key="8">
    <source>
        <dbReference type="SAM" id="Phobius"/>
    </source>
</evidence>
<dbReference type="AlphaFoldDB" id="A0A8J7PHW2"/>
<feature type="transmembrane region" description="Helical" evidence="8">
    <location>
        <begin position="380"/>
        <end position="403"/>
    </location>
</feature>
<evidence type="ECO:0000313" key="11">
    <source>
        <dbReference type="Proteomes" id="UP000664277"/>
    </source>
</evidence>
<comment type="subcellular location">
    <subcellularLocation>
        <location evidence="1">Cell membrane</location>
        <topology evidence="1">Multi-pass membrane protein</topology>
    </subcellularLocation>
</comment>
<sequence>MKKKMPFALWLLIVTLLGALLRAALLNIGLTIDDACTADVVEASTISDLFLRIKVYEMSPPLYFLILKGFTSLFGLSALTMALPSMLFGTINIVLTALLARKVTAATVKVAPSSCYAERTALLAAFFQAVSPLAIIYSHEARTYALAGCLLTLCAYYFIDFFSDSKAAQQSNNKQKPGRLLPLFLSGAALVYTHYTAIIYLIVFALLALVFQFSEGKEDIKPIKAVTAIGLALASLAPWLPILNYHKAVGTPWADPTPIANFAHVFLGNLAGMLPLPVVPAYLSISFVVLPALLLLAFIKRKASAKLLREKLSNPVILTLLLPLIGTCATIGYITPYMFGYVRYLSPLVPFSSILAALAAAHLVKTIAALRGRKHFKREAISALLLFLPLALGGAIFEVSLLAKQPRSGLRPLAKEIANKEPIYTDAVIWTAPDFVGMILSFYLKHDNKNITMPDITGFACPDSGHRPIMHEEDVNVLKEPNLWEKHKKLIDEKKAAGARRLIFVRDTYKPSSKLMPVKEIDDSFEEKLKQNFKVEAVRTYKGSAGSYDVTVFSLSEAKE</sequence>
<evidence type="ECO:0000256" key="5">
    <source>
        <dbReference type="ARBA" id="ARBA00022692"/>
    </source>
</evidence>
<comment type="caution">
    <text evidence="10">The sequence shown here is derived from an EMBL/GenBank/DDBJ whole genome shotgun (WGS) entry which is preliminary data.</text>
</comment>
<feature type="transmembrane region" description="Helical" evidence="8">
    <location>
        <begin position="143"/>
        <end position="159"/>
    </location>
</feature>
<feature type="transmembrane region" description="Helical" evidence="8">
    <location>
        <begin position="225"/>
        <end position="245"/>
    </location>
</feature>
<gene>
    <name evidence="10" type="ORF">J0M35_09590</name>
</gene>
<feature type="transmembrane region" description="Helical" evidence="8">
    <location>
        <begin position="348"/>
        <end position="368"/>
    </location>
</feature>
<protein>
    <submittedName>
        <fullName evidence="10">Glycosyltransferase family 39 protein</fullName>
    </submittedName>
</protein>
<evidence type="ECO:0000256" key="7">
    <source>
        <dbReference type="ARBA" id="ARBA00023136"/>
    </source>
</evidence>
<dbReference type="GO" id="GO:0016763">
    <property type="term" value="F:pentosyltransferase activity"/>
    <property type="evidence" value="ECO:0007669"/>
    <property type="project" value="TreeGrafter"/>
</dbReference>
<keyword evidence="3" id="KW-0328">Glycosyltransferase</keyword>
<feature type="transmembrane region" description="Helical" evidence="8">
    <location>
        <begin position="320"/>
        <end position="342"/>
    </location>
</feature>
<dbReference type="EMBL" id="JAFLCK010000012">
    <property type="protein sequence ID" value="MBN8660603.1"/>
    <property type="molecule type" value="Genomic_DNA"/>
</dbReference>
<reference evidence="10" key="1">
    <citation type="submission" date="2021-02" db="EMBL/GenBank/DDBJ databases">
        <title>Genome-Resolved Metagenomics of a Microbial Community Performing Photosynthetic Biological Nutrient Removal.</title>
        <authorList>
            <person name="Mcdaniel E.A."/>
        </authorList>
    </citation>
    <scope>NUCLEOTIDE SEQUENCE</scope>
    <source>
        <strain evidence="10">UWPOB_OBS1</strain>
    </source>
</reference>
<accession>A0A8J7PHW2</accession>
<feature type="transmembrane region" description="Helical" evidence="8">
    <location>
        <begin position="73"/>
        <end position="99"/>
    </location>
</feature>
<feature type="transmembrane region" description="Helical" evidence="8">
    <location>
        <begin position="281"/>
        <end position="299"/>
    </location>
</feature>
<dbReference type="GO" id="GO:0009103">
    <property type="term" value="P:lipopolysaccharide biosynthetic process"/>
    <property type="evidence" value="ECO:0007669"/>
    <property type="project" value="UniProtKB-ARBA"/>
</dbReference>
<evidence type="ECO:0000256" key="1">
    <source>
        <dbReference type="ARBA" id="ARBA00004651"/>
    </source>
</evidence>
<evidence type="ECO:0000256" key="6">
    <source>
        <dbReference type="ARBA" id="ARBA00022989"/>
    </source>
</evidence>
<evidence type="ECO:0000256" key="2">
    <source>
        <dbReference type="ARBA" id="ARBA00022475"/>
    </source>
</evidence>
<dbReference type="Proteomes" id="UP000664277">
    <property type="component" value="Unassembled WGS sequence"/>
</dbReference>
<keyword evidence="5 8" id="KW-0812">Transmembrane</keyword>
<keyword evidence="4" id="KW-0808">Transferase</keyword>
<feature type="transmembrane region" description="Helical" evidence="8">
    <location>
        <begin position="180"/>
        <end position="213"/>
    </location>
</feature>
<evidence type="ECO:0000256" key="3">
    <source>
        <dbReference type="ARBA" id="ARBA00022676"/>
    </source>
</evidence>
<keyword evidence="2" id="KW-1003">Cell membrane</keyword>
<organism evidence="10 11">
    <name type="scientific">Candidatus Obscuribacter phosphatis</name>
    <dbReference type="NCBI Taxonomy" id="1906157"/>
    <lineage>
        <taxon>Bacteria</taxon>
        <taxon>Bacillati</taxon>
        <taxon>Candidatus Melainabacteria</taxon>
        <taxon>Candidatus Obscuribacterales</taxon>
        <taxon>Candidatus Obscuribacteraceae</taxon>
        <taxon>Candidatus Obscuribacter</taxon>
    </lineage>
</organism>
<dbReference type="PANTHER" id="PTHR33908:SF11">
    <property type="entry name" value="MEMBRANE PROTEIN"/>
    <property type="match status" value="1"/>
</dbReference>
<feature type="transmembrane region" description="Helical" evidence="8">
    <location>
        <begin position="423"/>
        <end position="444"/>
    </location>
</feature>
<proteinExistence type="predicted"/>
<evidence type="ECO:0000313" key="10">
    <source>
        <dbReference type="EMBL" id="MBN8660603.1"/>
    </source>
</evidence>
<name>A0A8J7PHW2_9BACT</name>
<dbReference type="GO" id="GO:0005886">
    <property type="term" value="C:plasma membrane"/>
    <property type="evidence" value="ECO:0007669"/>
    <property type="project" value="UniProtKB-SubCell"/>
</dbReference>